<dbReference type="InterPro" id="IPR043017">
    <property type="entry name" value="WIYLD_dom_sf"/>
</dbReference>
<reference evidence="3" key="1">
    <citation type="journal article" date="2017" name="Nat. Commun.">
        <title>The asparagus genome sheds light on the origin and evolution of a young Y chromosome.</title>
        <authorList>
            <person name="Harkess A."/>
            <person name="Zhou J."/>
            <person name="Xu C."/>
            <person name="Bowers J.E."/>
            <person name="Van der Hulst R."/>
            <person name="Ayyampalayam S."/>
            <person name="Mercati F."/>
            <person name="Riccardi P."/>
            <person name="McKain M.R."/>
            <person name="Kakrana A."/>
            <person name="Tang H."/>
            <person name="Ray J."/>
            <person name="Groenendijk J."/>
            <person name="Arikit S."/>
            <person name="Mathioni S.M."/>
            <person name="Nakano M."/>
            <person name="Shan H."/>
            <person name="Telgmann-Rauber A."/>
            <person name="Kanno A."/>
            <person name="Yue Z."/>
            <person name="Chen H."/>
            <person name="Li W."/>
            <person name="Chen Y."/>
            <person name="Xu X."/>
            <person name="Zhang Y."/>
            <person name="Luo S."/>
            <person name="Chen H."/>
            <person name="Gao J."/>
            <person name="Mao Z."/>
            <person name="Pires J.C."/>
            <person name="Luo M."/>
            <person name="Kudrna D."/>
            <person name="Wing R.A."/>
            <person name="Meyers B.C."/>
            <person name="Yi K."/>
            <person name="Kong H."/>
            <person name="Lavrijsen P."/>
            <person name="Sunseri F."/>
            <person name="Falavigna A."/>
            <person name="Ye Y."/>
            <person name="Leebens-Mack J.H."/>
            <person name="Chen G."/>
        </authorList>
    </citation>
    <scope>NUCLEOTIDE SEQUENCE [LARGE SCALE GENOMIC DNA]</scope>
    <source>
        <strain evidence="3">cv. DH0086</strain>
    </source>
</reference>
<dbReference type="PANTHER" id="PTHR34271">
    <property type="entry name" value="NUCLEOLAR HISTONE METHYLTRANSFERASE-RELATED PROTEIN"/>
    <property type="match status" value="1"/>
</dbReference>
<dbReference type="Proteomes" id="UP000243459">
    <property type="component" value="Chromosome 5"/>
</dbReference>
<proteinExistence type="predicted"/>
<dbReference type="OMA" id="LEHHDQQ"/>
<dbReference type="OrthoDB" id="1898570at2759"/>
<organism evidence="2 3">
    <name type="scientific">Asparagus officinalis</name>
    <name type="common">Garden asparagus</name>
    <dbReference type="NCBI Taxonomy" id="4686"/>
    <lineage>
        <taxon>Eukaryota</taxon>
        <taxon>Viridiplantae</taxon>
        <taxon>Streptophyta</taxon>
        <taxon>Embryophyta</taxon>
        <taxon>Tracheophyta</taxon>
        <taxon>Spermatophyta</taxon>
        <taxon>Magnoliopsida</taxon>
        <taxon>Liliopsida</taxon>
        <taxon>Asparagales</taxon>
        <taxon>Asparagaceae</taxon>
        <taxon>Asparagoideae</taxon>
        <taxon>Asparagus</taxon>
    </lineage>
</organism>
<evidence type="ECO:0000313" key="2">
    <source>
        <dbReference type="EMBL" id="ONK68378.1"/>
    </source>
</evidence>
<gene>
    <name evidence="2" type="ORF">A4U43_C05F10800</name>
</gene>
<evidence type="ECO:0000259" key="1">
    <source>
        <dbReference type="Pfam" id="PF10440"/>
    </source>
</evidence>
<accession>A0A5P1EQU6</accession>
<dbReference type="InterPro" id="IPR018848">
    <property type="entry name" value="WIYLD_domain"/>
</dbReference>
<dbReference type="Gramene" id="ONK68378">
    <property type="protein sequence ID" value="ONK68378"/>
    <property type="gene ID" value="A4U43_C05F10800"/>
</dbReference>
<sequence>MAPRGRTKKTGLQRIDAAFDHLMPFGFSKLVISKTIKNLLKVYGGDEGWVFIEEACYKVVIDTILEQQENEEKDNKMEVEREDADTSMALEICNPVVDAVETSSHPELISDGLHSGPGGVALISDKDRHEDELPDVIDATSSTVVTRDTSQSILQLTSPSSNAEPCQLQESNGVVRHRRQPCYGCISESESERKYKPAQQGMGWRIYLAVIGVM</sequence>
<feature type="domain" description="WIYLD" evidence="1">
    <location>
        <begin position="9"/>
        <end position="70"/>
    </location>
</feature>
<dbReference type="AlphaFoldDB" id="A0A5P1EQU6"/>
<dbReference type="Gene3D" id="1.10.8.850">
    <property type="entry name" value="Histone-lysine N methyltransferase , C-terminal domain-like"/>
    <property type="match status" value="1"/>
</dbReference>
<dbReference type="Pfam" id="PF10440">
    <property type="entry name" value="WIYLD"/>
    <property type="match status" value="1"/>
</dbReference>
<evidence type="ECO:0000313" key="3">
    <source>
        <dbReference type="Proteomes" id="UP000243459"/>
    </source>
</evidence>
<dbReference type="EMBL" id="CM007385">
    <property type="protein sequence ID" value="ONK68378.1"/>
    <property type="molecule type" value="Genomic_DNA"/>
</dbReference>
<protein>
    <recommendedName>
        <fullName evidence="1">WIYLD domain-containing protein</fullName>
    </recommendedName>
</protein>
<name>A0A5P1EQU6_ASPOF</name>
<dbReference type="PANTHER" id="PTHR34271:SF1">
    <property type="entry name" value="NUCLEOLAR HISTONE METHYLTRANSFERASE-RELATED PROTEIN"/>
    <property type="match status" value="1"/>
</dbReference>
<keyword evidence="3" id="KW-1185">Reference proteome</keyword>